<dbReference type="EMBL" id="AAGK01000004">
    <property type="protein sequence ID" value="EAN31371.1"/>
    <property type="molecule type" value="Genomic_DNA"/>
</dbReference>
<dbReference type="Proteomes" id="UP000001949">
    <property type="component" value="Unassembled WGS sequence"/>
</dbReference>
<organism evidence="2 3">
    <name type="scientific">Theileria parva</name>
    <name type="common">East coast fever infection agent</name>
    <dbReference type="NCBI Taxonomy" id="5875"/>
    <lineage>
        <taxon>Eukaryota</taxon>
        <taxon>Sar</taxon>
        <taxon>Alveolata</taxon>
        <taxon>Apicomplexa</taxon>
        <taxon>Aconoidasida</taxon>
        <taxon>Piroplasmida</taxon>
        <taxon>Theileriidae</taxon>
        <taxon>Theileria</taxon>
    </lineage>
</organism>
<evidence type="ECO:0000313" key="3">
    <source>
        <dbReference type="Proteomes" id="UP000001949"/>
    </source>
</evidence>
<dbReference type="eggNOG" id="ENOG502QWYM">
    <property type="taxonomic scope" value="Eukaryota"/>
</dbReference>
<dbReference type="VEuPathDB" id="PiroplasmaDB:TpMuguga_04g00019"/>
<feature type="compositionally biased region" description="Basic and acidic residues" evidence="1">
    <location>
        <begin position="118"/>
        <end position="131"/>
    </location>
</feature>
<accession>Q4N3G4</accession>
<comment type="caution">
    <text evidence="2">The sequence shown here is derived from an EMBL/GenBank/DDBJ whole genome shotgun (WGS) entry which is preliminary data.</text>
</comment>
<evidence type="ECO:0000313" key="2">
    <source>
        <dbReference type="EMBL" id="EAN31371.1"/>
    </source>
</evidence>
<dbReference type="AlphaFoldDB" id="Q4N3G4"/>
<dbReference type="GeneID" id="3501025"/>
<dbReference type="RefSeq" id="XP_763654.1">
    <property type="nucleotide sequence ID" value="XM_758561.1"/>
</dbReference>
<sequence>MLMIFRLTQCSDKFTDKHVGQPEESEANNIDEEGFETIVTKMEDLVIDTDQTSTDQPTGSANDKPRQPSGQPQQCIEYQGGEGYEHGATGGDQSDEEDNNFEVIVKELEDLLEEDEATHDSFEPGKQKDQPVTETMEIGWPPTPEKSEKKVSIIPEMVLLKKGSGDNLVPMNISDYFVKGYDQFGIKYEFNTPLEKLLANKDPIWEHEQGKAYPEQLIYKEKRGIYILIFRHLAFVYRKVFDHWNLKILRPPKGIKIYDIDEQGRVIPIFKSQYNVQPTGFGSFRYILKEGIKCRIIEFQKTIVWGGDPSNGYVRTFSYVNDNLFVIFFHNYIVKVTRVNNSWTYLFQPRSSKQNFNEF</sequence>
<evidence type="ECO:0000256" key="1">
    <source>
        <dbReference type="SAM" id="MobiDB-lite"/>
    </source>
</evidence>
<dbReference type="OMA" id="EDEATHD"/>
<feature type="region of interest" description="Disordered" evidence="1">
    <location>
        <begin position="115"/>
        <end position="147"/>
    </location>
</feature>
<gene>
    <name evidence="2" type="ordered locus">TP04_0019</name>
</gene>
<reference evidence="2 3" key="1">
    <citation type="journal article" date="2005" name="Science">
        <title>Genome sequence of Theileria parva, a bovine pathogen that transforms lymphocytes.</title>
        <authorList>
            <person name="Gardner M.J."/>
            <person name="Bishop R."/>
            <person name="Shah T."/>
            <person name="de Villiers E.P."/>
            <person name="Carlton J.M."/>
            <person name="Hall N."/>
            <person name="Ren Q."/>
            <person name="Paulsen I.T."/>
            <person name="Pain A."/>
            <person name="Berriman M."/>
            <person name="Wilson R.J.M."/>
            <person name="Sato S."/>
            <person name="Ralph S.A."/>
            <person name="Mann D.J."/>
            <person name="Xiong Z."/>
            <person name="Shallom S.J."/>
            <person name="Weidman J."/>
            <person name="Jiang L."/>
            <person name="Lynn J."/>
            <person name="Weaver B."/>
            <person name="Shoaibi A."/>
            <person name="Domingo A.R."/>
            <person name="Wasawo D."/>
            <person name="Crabtree J."/>
            <person name="Wortman J.R."/>
            <person name="Haas B."/>
            <person name="Angiuoli S.V."/>
            <person name="Creasy T.H."/>
            <person name="Lu C."/>
            <person name="Suh B."/>
            <person name="Silva J.C."/>
            <person name="Utterback T.R."/>
            <person name="Feldblyum T.V."/>
            <person name="Pertea M."/>
            <person name="Allen J."/>
            <person name="Nierman W.C."/>
            <person name="Taracha E.L.N."/>
            <person name="Salzberg S.L."/>
            <person name="White O.R."/>
            <person name="Fitzhugh H.A."/>
            <person name="Morzaria S."/>
            <person name="Venter J.C."/>
            <person name="Fraser C.M."/>
            <person name="Nene V."/>
        </authorList>
    </citation>
    <scope>NUCLEOTIDE SEQUENCE [LARGE SCALE GENOMIC DNA]</scope>
    <source>
        <strain evidence="2 3">Muguga</strain>
    </source>
</reference>
<feature type="region of interest" description="Disordered" evidence="1">
    <location>
        <begin position="40"/>
        <end position="98"/>
    </location>
</feature>
<proteinExistence type="predicted"/>
<protein>
    <submittedName>
        <fullName evidence="2">Uncharacterized protein</fullName>
    </submittedName>
</protein>
<feature type="compositionally biased region" description="Polar residues" evidence="1">
    <location>
        <begin position="49"/>
        <end position="61"/>
    </location>
</feature>
<dbReference type="InParanoid" id="Q4N3G4"/>
<name>Q4N3G4_THEPA</name>
<dbReference type="KEGG" id="tpv:TP04_0019"/>
<keyword evidence="3" id="KW-1185">Reference proteome</keyword>